<feature type="active site" evidence="13">
    <location>
        <position position="140"/>
    </location>
</feature>
<dbReference type="NCBIfam" id="TIGR00228">
    <property type="entry name" value="ruvC"/>
    <property type="match status" value="1"/>
</dbReference>
<dbReference type="Proteomes" id="UP000230859">
    <property type="component" value="Unassembled WGS sequence"/>
</dbReference>
<accession>A0A2H0LNA0</accession>
<evidence type="ECO:0000256" key="12">
    <source>
        <dbReference type="ARBA" id="ARBA00029354"/>
    </source>
</evidence>
<keyword evidence="5 13" id="KW-0255">Endonuclease</keyword>
<evidence type="ECO:0000256" key="11">
    <source>
        <dbReference type="ARBA" id="ARBA00023204"/>
    </source>
</evidence>
<dbReference type="Pfam" id="PF02075">
    <property type="entry name" value="RuvC"/>
    <property type="match status" value="1"/>
</dbReference>
<comment type="catalytic activity">
    <reaction evidence="12 13">
        <text>Endonucleolytic cleavage at a junction such as a reciprocal single-stranded crossover between two homologous DNA duplexes (Holliday junction).</text>
        <dbReference type="EC" id="3.1.21.10"/>
    </reaction>
</comment>
<evidence type="ECO:0000256" key="10">
    <source>
        <dbReference type="ARBA" id="ARBA00023172"/>
    </source>
</evidence>
<evidence type="ECO:0000256" key="5">
    <source>
        <dbReference type="ARBA" id="ARBA00022759"/>
    </source>
</evidence>
<proteinExistence type="inferred from homology"/>
<dbReference type="GO" id="GO:0008821">
    <property type="term" value="F:crossover junction DNA endonuclease activity"/>
    <property type="evidence" value="ECO:0007669"/>
    <property type="project" value="UniProtKB-UniRule"/>
</dbReference>
<keyword evidence="10 13" id="KW-0233">DNA recombination</keyword>
<dbReference type="HAMAP" id="MF_00034">
    <property type="entry name" value="RuvC"/>
    <property type="match status" value="1"/>
</dbReference>
<keyword evidence="2 13" id="KW-0963">Cytoplasm</keyword>
<evidence type="ECO:0000256" key="13">
    <source>
        <dbReference type="HAMAP-Rule" id="MF_00034"/>
    </source>
</evidence>
<keyword evidence="7 13" id="KW-0378">Hydrolase</keyword>
<comment type="subcellular location">
    <subcellularLocation>
        <location evidence="13">Cytoplasm</location>
    </subcellularLocation>
</comment>
<dbReference type="InterPro" id="IPR002176">
    <property type="entry name" value="X-over_junc_endoDNase_RuvC"/>
</dbReference>
<evidence type="ECO:0000256" key="6">
    <source>
        <dbReference type="ARBA" id="ARBA00022763"/>
    </source>
</evidence>
<dbReference type="GO" id="GO:0006281">
    <property type="term" value="P:DNA repair"/>
    <property type="evidence" value="ECO:0007669"/>
    <property type="project" value="UniProtKB-UniRule"/>
</dbReference>
<comment type="subunit">
    <text evidence="13">Homodimer which binds Holliday junction (HJ) DNA. The HJ becomes 2-fold symmetrical on binding to RuvC with unstacked arms; it has a different conformation from HJ DNA in complex with RuvA. In the full resolvosome a probable DNA-RuvA(4)-RuvB(12)-RuvC(2) complex forms which resolves the HJ.</text>
</comment>
<keyword evidence="9 13" id="KW-0238">DNA-binding</keyword>
<dbReference type="AlphaFoldDB" id="A0A2H0LNA0"/>
<sequence length="169" mass="18614">MRVAGIDPGTIRTGVAILEENGRGQYAVHHFEIIKAPSSRPLPERLRIIYSGLKELFTIYQPEIVALENVFFQKDFKAAVKIGEARAMAMLAAVEQSLAVEEYPPATIKQAVCGNGRAAKEQVQFMIKQILRLKEMPPSDAADALAVAICHFHMNGRASKKILSAVKLK</sequence>
<comment type="cofactor">
    <cofactor evidence="13">
        <name>Mg(2+)</name>
        <dbReference type="ChEBI" id="CHEBI:18420"/>
    </cofactor>
    <text evidence="13">Binds 2 Mg(2+) ion per subunit.</text>
</comment>
<keyword evidence="3 13" id="KW-0540">Nuclease</keyword>
<dbReference type="InterPro" id="IPR012337">
    <property type="entry name" value="RNaseH-like_sf"/>
</dbReference>
<evidence type="ECO:0000256" key="14">
    <source>
        <dbReference type="NCBIfam" id="TIGR00228"/>
    </source>
</evidence>
<evidence type="ECO:0000256" key="3">
    <source>
        <dbReference type="ARBA" id="ARBA00022722"/>
    </source>
</evidence>
<feature type="active site" evidence="13">
    <location>
        <position position="7"/>
    </location>
</feature>
<keyword evidence="4 13" id="KW-0479">Metal-binding</keyword>
<gene>
    <name evidence="13" type="primary">ruvC</name>
    <name evidence="15" type="ORF">COV74_10255</name>
</gene>
<dbReference type="GO" id="GO:0005737">
    <property type="term" value="C:cytoplasm"/>
    <property type="evidence" value="ECO:0007669"/>
    <property type="project" value="UniProtKB-SubCell"/>
</dbReference>
<dbReference type="GO" id="GO:0006310">
    <property type="term" value="P:DNA recombination"/>
    <property type="evidence" value="ECO:0007669"/>
    <property type="project" value="UniProtKB-UniRule"/>
</dbReference>
<dbReference type="Gene3D" id="3.30.420.10">
    <property type="entry name" value="Ribonuclease H-like superfamily/Ribonuclease H"/>
    <property type="match status" value="1"/>
</dbReference>
<evidence type="ECO:0000313" key="15">
    <source>
        <dbReference type="EMBL" id="PIQ84975.1"/>
    </source>
</evidence>
<evidence type="ECO:0000256" key="2">
    <source>
        <dbReference type="ARBA" id="ARBA00022490"/>
    </source>
</evidence>
<evidence type="ECO:0000256" key="1">
    <source>
        <dbReference type="ARBA" id="ARBA00009518"/>
    </source>
</evidence>
<dbReference type="EC" id="3.1.21.10" evidence="13 14"/>
<feature type="binding site" evidence="13">
    <location>
        <position position="7"/>
    </location>
    <ligand>
        <name>Mg(2+)</name>
        <dbReference type="ChEBI" id="CHEBI:18420"/>
        <label>1</label>
    </ligand>
</feature>
<evidence type="ECO:0000256" key="7">
    <source>
        <dbReference type="ARBA" id="ARBA00022801"/>
    </source>
</evidence>
<comment type="function">
    <text evidence="13">The RuvA-RuvB-RuvC complex processes Holliday junction (HJ) DNA during genetic recombination and DNA repair. Endonuclease that resolves HJ intermediates. Cleaves cruciform DNA by making single-stranded nicks across the HJ at symmetrical positions within the homologous arms, yielding a 5'-phosphate and a 3'-hydroxyl group; requires a central core of homology in the junction. The consensus cleavage sequence is 5'-(A/T)TT(C/G)-3'. Cleavage occurs on the 3'-side of the TT dinucleotide at the point of strand exchange. HJ branch migration catalyzed by RuvA-RuvB allows RuvC to scan DNA until it finds its consensus sequence, where it cleaves and resolves the cruciform DNA.</text>
</comment>
<dbReference type="PRINTS" id="PR00696">
    <property type="entry name" value="RSOLVASERUVC"/>
</dbReference>
<feature type="binding site" evidence="13">
    <location>
        <position position="68"/>
    </location>
    <ligand>
        <name>Mg(2+)</name>
        <dbReference type="ChEBI" id="CHEBI:18420"/>
        <label>2</label>
    </ligand>
</feature>
<dbReference type="PANTHER" id="PTHR30194">
    <property type="entry name" value="CROSSOVER JUNCTION ENDODEOXYRIBONUCLEASE RUVC"/>
    <property type="match status" value="1"/>
</dbReference>
<dbReference type="GO" id="GO:0048476">
    <property type="term" value="C:Holliday junction resolvase complex"/>
    <property type="evidence" value="ECO:0007669"/>
    <property type="project" value="UniProtKB-UniRule"/>
</dbReference>
<reference evidence="15 16" key="1">
    <citation type="submission" date="2017-09" db="EMBL/GenBank/DDBJ databases">
        <title>Depth-based differentiation of microbial function through sediment-hosted aquifers and enrichment of novel symbionts in the deep terrestrial subsurface.</title>
        <authorList>
            <person name="Probst A.J."/>
            <person name="Ladd B."/>
            <person name="Jarett J.K."/>
            <person name="Geller-Mcgrath D.E."/>
            <person name="Sieber C.M."/>
            <person name="Emerson J.B."/>
            <person name="Anantharaman K."/>
            <person name="Thomas B.C."/>
            <person name="Malmstrom R."/>
            <person name="Stieglmeier M."/>
            <person name="Klingl A."/>
            <person name="Woyke T."/>
            <person name="Ryan C.M."/>
            <person name="Banfield J.F."/>
        </authorList>
    </citation>
    <scope>NUCLEOTIDE SEQUENCE [LARGE SCALE GENOMIC DNA]</scope>
    <source>
        <strain evidence="15">CG11_big_fil_rev_8_21_14_0_20_45_26</strain>
    </source>
</reference>
<comment type="caution">
    <text evidence="15">The sequence shown here is derived from an EMBL/GenBank/DDBJ whole genome shotgun (WGS) entry which is preliminary data.</text>
</comment>
<evidence type="ECO:0000256" key="4">
    <source>
        <dbReference type="ARBA" id="ARBA00022723"/>
    </source>
</evidence>
<keyword evidence="11 13" id="KW-0234">DNA repair</keyword>
<dbReference type="InterPro" id="IPR036397">
    <property type="entry name" value="RNaseH_sf"/>
</dbReference>
<evidence type="ECO:0000256" key="9">
    <source>
        <dbReference type="ARBA" id="ARBA00023125"/>
    </source>
</evidence>
<evidence type="ECO:0000256" key="8">
    <source>
        <dbReference type="ARBA" id="ARBA00022842"/>
    </source>
</evidence>
<keyword evidence="8 13" id="KW-0460">Magnesium</keyword>
<protein>
    <recommendedName>
        <fullName evidence="13 14">Crossover junction endodeoxyribonuclease RuvC</fullName>
        <ecNumber evidence="13 14">3.1.21.10</ecNumber>
    </recommendedName>
    <alternativeName>
        <fullName evidence="13">Holliday junction nuclease RuvC</fullName>
    </alternativeName>
    <alternativeName>
        <fullName evidence="13">Holliday junction resolvase RuvC</fullName>
    </alternativeName>
</protein>
<dbReference type="CDD" id="cd16962">
    <property type="entry name" value="RuvC"/>
    <property type="match status" value="1"/>
</dbReference>
<dbReference type="EMBL" id="PCVY01000076">
    <property type="protein sequence ID" value="PIQ84975.1"/>
    <property type="molecule type" value="Genomic_DNA"/>
</dbReference>
<evidence type="ECO:0000313" key="16">
    <source>
        <dbReference type="Proteomes" id="UP000230859"/>
    </source>
</evidence>
<dbReference type="SUPFAM" id="SSF53098">
    <property type="entry name" value="Ribonuclease H-like"/>
    <property type="match status" value="1"/>
</dbReference>
<organism evidence="15 16">
    <name type="scientific">Candidatus Abzuiibacterium crystallinum</name>
    <dbReference type="NCBI Taxonomy" id="1974748"/>
    <lineage>
        <taxon>Bacteria</taxon>
        <taxon>Pseudomonadati</taxon>
        <taxon>Candidatus Omnitrophota</taxon>
        <taxon>Candidatus Abzuiibacterium</taxon>
    </lineage>
</organism>
<dbReference type="GO" id="GO:0000287">
    <property type="term" value="F:magnesium ion binding"/>
    <property type="evidence" value="ECO:0007669"/>
    <property type="project" value="UniProtKB-UniRule"/>
</dbReference>
<dbReference type="FunFam" id="3.30.420.10:FF:000002">
    <property type="entry name" value="Crossover junction endodeoxyribonuclease RuvC"/>
    <property type="match status" value="1"/>
</dbReference>
<dbReference type="PANTHER" id="PTHR30194:SF3">
    <property type="entry name" value="CROSSOVER JUNCTION ENDODEOXYRIBONUCLEASE RUVC"/>
    <property type="match status" value="1"/>
</dbReference>
<feature type="binding site" evidence="13">
    <location>
        <position position="140"/>
    </location>
    <ligand>
        <name>Mg(2+)</name>
        <dbReference type="ChEBI" id="CHEBI:18420"/>
        <label>1</label>
    </ligand>
</feature>
<name>A0A2H0LNA0_9BACT</name>
<comment type="similarity">
    <text evidence="1 13">Belongs to the RuvC family.</text>
</comment>
<dbReference type="PROSITE" id="PS01321">
    <property type="entry name" value="RUVC"/>
    <property type="match status" value="1"/>
</dbReference>
<dbReference type="InterPro" id="IPR020563">
    <property type="entry name" value="X-over_junc_endoDNase_Mg_BS"/>
</dbReference>
<dbReference type="GO" id="GO:0003677">
    <property type="term" value="F:DNA binding"/>
    <property type="evidence" value="ECO:0007669"/>
    <property type="project" value="UniProtKB-KW"/>
</dbReference>
<keyword evidence="6 13" id="KW-0227">DNA damage</keyword>
<feature type="active site" evidence="13">
    <location>
        <position position="68"/>
    </location>
</feature>